<keyword evidence="4" id="KW-1185">Reference proteome</keyword>
<feature type="transmembrane region" description="Helical" evidence="1">
    <location>
        <begin position="59"/>
        <end position="79"/>
    </location>
</feature>
<dbReference type="Gene3D" id="3.30.70.270">
    <property type="match status" value="1"/>
</dbReference>
<dbReference type="Pfam" id="PF00990">
    <property type="entry name" value="GGDEF"/>
    <property type="match status" value="1"/>
</dbReference>
<dbReference type="RefSeq" id="WP_105387219.1">
    <property type="nucleotide sequence ID" value="NZ_CP070380.1"/>
</dbReference>
<gene>
    <name evidence="3" type="ORF">QYF68_31230</name>
</gene>
<feature type="domain" description="GGDEF" evidence="2">
    <location>
        <begin position="221"/>
        <end position="353"/>
    </location>
</feature>
<dbReference type="EC" id="2.7.7.65" evidence="3"/>
<protein>
    <submittedName>
        <fullName evidence="3">GGDEF domain-containing protein</fullName>
        <ecNumber evidence="3">2.7.7.65</ecNumber>
    </submittedName>
</protein>
<proteinExistence type="predicted"/>
<dbReference type="EMBL" id="JAUHTC010000098">
    <property type="protein sequence ID" value="MDN4522262.1"/>
    <property type="molecule type" value="Genomic_DNA"/>
</dbReference>
<evidence type="ECO:0000256" key="1">
    <source>
        <dbReference type="SAM" id="Phobius"/>
    </source>
</evidence>
<evidence type="ECO:0000313" key="4">
    <source>
        <dbReference type="Proteomes" id="UP001172687"/>
    </source>
</evidence>
<dbReference type="CDD" id="cd01949">
    <property type="entry name" value="GGDEF"/>
    <property type="match status" value="1"/>
</dbReference>
<dbReference type="GO" id="GO:0052621">
    <property type="term" value="F:diguanylate cyclase activity"/>
    <property type="evidence" value="ECO:0007669"/>
    <property type="project" value="UniProtKB-EC"/>
</dbReference>
<dbReference type="NCBIfam" id="TIGR00254">
    <property type="entry name" value="GGDEF"/>
    <property type="match status" value="1"/>
</dbReference>
<name>A0ABT8HNC7_MYCAO</name>
<dbReference type="PANTHER" id="PTHR45138:SF9">
    <property type="entry name" value="DIGUANYLATE CYCLASE DGCM-RELATED"/>
    <property type="match status" value="1"/>
</dbReference>
<keyword evidence="1" id="KW-0472">Membrane</keyword>
<evidence type="ECO:0000313" key="3">
    <source>
        <dbReference type="EMBL" id="MDN4522262.1"/>
    </source>
</evidence>
<dbReference type="PROSITE" id="PS50887">
    <property type="entry name" value="GGDEF"/>
    <property type="match status" value="1"/>
</dbReference>
<dbReference type="InterPro" id="IPR043128">
    <property type="entry name" value="Rev_trsase/Diguanyl_cyclase"/>
</dbReference>
<dbReference type="Proteomes" id="UP001172687">
    <property type="component" value="Unassembled WGS sequence"/>
</dbReference>
<keyword evidence="3" id="KW-0548">Nucleotidyltransferase</keyword>
<dbReference type="InterPro" id="IPR000160">
    <property type="entry name" value="GGDEF_dom"/>
</dbReference>
<feature type="transmembrane region" description="Helical" evidence="1">
    <location>
        <begin position="86"/>
        <end position="103"/>
    </location>
</feature>
<dbReference type="PANTHER" id="PTHR45138">
    <property type="entry name" value="REGULATORY COMPONENTS OF SENSORY TRANSDUCTION SYSTEM"/>
    <property type="match status" value="1"/>
</dbReference>
<feature type="transmembrane region" description="Helical" evidence="1">
    <location>
        <begin position="109"/>
        <end position="125"/>
    </location>
</feature>
<keyword evidence="1" id="KW-0812">Transmembrane</keyword>
<feature type="transmembrane region" description="Helical" evidence="1">
    <location>
        <begin position="158"/>
        <end position="181"/>
    </location>
</feature>
<dbReference type="SUPFAM" id="SSF55073">
    <property type="entry name" value="Nucleotide cyclase"/>
    <property type="match status" value="1"/>
</dbReference>
<sequence length="360" mass="38243">MQWDQRRVDHYEWFSGFLDARGAKPAVRLLIASIALLMAGSVLLLIFSAGGPEGQPQRAMMWLSVAGGVAGVTLWLWHWPSRLQSAAFATVTAFSVALAGLAYPDPLAALLGCIAFTTNGAYLAFFHTTRLLLGNIVIAIGVATVEAIQLAAQGRIALAAVDLFLVVQINIAVPLAIRILLHALRGDLHYADHDPLTGLLNRRAFRRQILSLLARSHGEGRYLVVALMDLDHFKALNDARGHIAGDQALIAVADALRTTATSTAVVARSGGEEFLIADVTGSPSAAAHYQQVCDAITALPVGLTASIGTAVAALRDVPVEAFESTIDRLVSAADMAMYRAKRNGGNQCHHLDAWPPPGPA</sequence>
<feature type="transmembrane region" description="Helical" evidence="1">
    <location>
        <begin position="26"/>
        <end position="47"/>
    </location>
</feature>
<dbReference type="InterPro" id="IPR050469">
    <property type="entry name" value="Diguanylate_Cyclase"/>
</dbReference>
<dbReference type="InterPro" id="IPR029787">
    <property type="entry name" value="Nucleotide_cyclase"/>
</dbReference>
<keyword evidence="3" id="KW-0808">Transferase</keyword>
<feature type="transmembrane region" description="Helical" evidence="1">
    <location>
        <begin position="132"/>
        <end position="152"/>
    </location>
</feature>
<keyword evidence="1" id="KW-1133">Transmembrane helix</keyword>
<organism evidence="3 4">
    <name type="scientific">Mycolicibacterium austroafricanum</name>
    <name type="common">Mycobacterium austroafricanum</name>
    <dbReference type="NCBI Taxonomy" id="39687"/>
    <lineage>
        <taxon>Bacteria</taxon>
        <taxon>Bacillati</taxon>
        <taxon>Actinomycetota</taxon>
        <taxon>Actinomycetes</taxon>
        <taxon>Mycobacteriales</taxon>
        <taxon>Mycobacteriaceae</taxon>
        <taxon>Mycolicibacterium</taxon>
    </lineage>
</organism>
<evidence type="ECO:0000259" key="2">
    <source>
        <dbReference type="PROSITE" id="PS50887"/>
    </source>
</evidence>
<reference evidence="3" key="1">
    <citation type="submission" date="2023-07" db="EMBL/GenBank/DDBJ databases">
        <title>Degradation of tert-butanol by M. austroafricanum TBA100.</title>
        <authorList>
            <person name="Helbich S."/>
            <person name="Vainshtein Y."/>
        </authorList>
    </citation>
    <scope>NUCLEOTIDE SEQUENCE</scope>
    <source>
        <strain evidence="3">TBA100</strain>
    </source>
</reference>
<accession>A0ABT8HNC7</accession>
<dbReference type="SMART" id="SM00267">
    <property type="entry name" value="GGDEF"/>
    <property type="match status" value="1"/>
</dbReference>
<comment type="caution">
    <text evidence="3">The sequence shown here is derived from an EMBL/GenBank/DDBJ whole genome shotgun (WGS) entry which is preliminary data.</text>
</comment>